<protein>
    <recommendedName>
        <fullName evidence="13">DNA 3'-5' helicase</fullName>
        <ecNumber evidence="13">5.6.2.4</ecNumber>
    </recommendedName>
</protein>
<dbReference type="InterPro" id="IPR014016">
    <property type="entry name" value="UvrD-like_ATP-bd"/>
</dbReference>
<dbReference type="Gene3D" id="1.10.10.160">
    <property type="match status" value="1"/>
</dbReference>
<dbReference type="GO" id="GO:0005524">
    <property type="term" value="F:ATP binding"/>
    <property type="evidence" value="ECO:0007669"/>
    <property type="project" value="UniProtKB-UniRule"/>
</dbReference>
<keyword evidence="3 15" id="KW-0547">Nucleotide-binding</keyword>
<evidence type="ECO:0000313" key="19">
    <source>
        <dbReference type="Proteomes" id="UP000093759"/>
    </source>
</evidence>
<comment type="catalytic activity">
    <reaction evidence="12">
        <text>Couples ATP hydrolysis with the unwinding of duplex DNA by translocating in the 3'-5' direction.</text>
        <dbReference type="EC" id="5.6.2.4"/>
    </reaction>
</comment>
<evidence type="ECO:0000256" key="5">
    <source>
        <dbReference type="ARBA" id="ARBA00022801"/>
    </source>
</evidence>
<feature type="domain" description="UvrD-like helicase C-terminal" evidence="17">
    <location>
        <begin position="255"/>
        <end position="535"/>
    </location>
</feature>
<feature type="domain" description="UvrD-like helicase ATP-binding" evidence="16">
    <location>
        <begin position="1"/>
        <end position="254"/>
    </location>
</feature>
<dbReference type="EMBL" id="LZMF01000093">
    <property type="protein sequence ID" value="OBK86374.1"/>
    <property type="molecule type" value="Genomic_DNA"/>
</dbReference>
<evidence type="ECO:0000259" key="16">
    <source>
        <dbReference type="PROSITE" id="PS51198"/>
    </source>
</evidence>
<dbReference type="Pfam" id="PF12705">
    <property type="entry name" value="PDDEXK_1"/>
    <property type="match status" value="1"/>
</dbReference>
<accession>A0A1A3TUQ9</accession>
<dbReference type="Gene3D" id="3.90.320.10">
    <property type="match status" value="1"/>
</dbReference>
<dbReference type="InterPro" id="IPR038726">
    <property type="entry name" value="PDDEXK_AddAB-type"/>
</dbReference>
<dbReference type="Gene3D" id="1.10.486.10">
    <property type="entry name" value="PCRA, domain 4"/>
    <property type="match status" value="1"/>
</dbReference>
<dbReference type="Proteomes" id="UP000093759">
    <property type="component" value="Unassembled WGS sequence"/>
</dbReference>
<keyword evidence="6 15" id="KW-0347">Helicase</keyword>
<evidence type="ECO:0000256" key="9">
    <source>
        <dbReference type="ARBA" id="ARBA00023125"/>
    </source>
</evidence>
<name>A0A1A3TUQ9_MYCSD</name>
<dbReference type="SUPFAM" id="SSF52540">
    <property type="entry name" value="P-loop containing nucleoside triphosphate hydrolases"/>
    <property type="match status" value="1"/>
</dbReference>
<keyword evidence="4" id="KW-0227">DNA damage</keyword>
<dbReference type="GO" id="GO:0003677">
    <property type="term" value="F:DNA binding"/>
    <property type="evidence" value="ECO:0007669"/>
    <property type="project" value="UniProtKB-KW"/>
</dbReference>
<dbReference type="GO" id="GO:0004527">
    <property type="term" value="F:exonuclease activity"/>
    <property type="evidence" value="ECO:0007669"/>
    <property type="project" value="UniProtKB-KW"/>
</dbReference>
<dbReference type="PANTHER" id="PTHR11070">
    <property type="entry name" value="UVRD / RECB / PCRA DNA HELICASE FAMILY MEMBER"/>
    <property type="match status" value="1"/>
</dbReference>
<evidence type="ECO:0000256" key="4">
    <source>
        <dbReference type="ARBA" id="ARBA00022763"/>
    </source>
</evidence>
<dbReference type="PROSITE" id="PS51198">
    <property type="entry name" value="UVRD_HELICASE_ATP_BIND"/>
    <property type="match status" value="1"/>
</dbReference>
<evidence type="ECO:0000256" key="14">
    <source>
        <dbReference type="ARBA" id="ARBA00048988"/>
    </source>
</evidence>
<dbReference type="GO" id="GO:0033202">
    <property type="term" value="C:DNA helicase complex"/>
    <property type="evidence" value="ECO:0007669"/>
    <property type="project" value="TreeGrafter"/>
</dbReference>
<comment type="similarity">
    <text evidence="1">Belongs to the helicase family. UvrD subfamily.</text>
</comment>
<comment type="catalytic activity">
    <reaction evidence="14">
        <text>ATP + H2O = ADP + phosphate + H(+)</text>
        <dbReference type="Rhea" id="RHEA:13065"/>
        <dbReference type="ChEBI" id="CHEBI:15377"/>
        <dbReference type="ChEBI" id="CHEBI:15378"/>
        <dbReference type="ChEBI" id="CHEBI:30616"/>
        <dbReference type="ChEBI" id="CHEBI:43474"/>
        <dbReference type="ChEBI" id="CHEBI:456216"/>
        <dbReference type="EC" id="5.6.2.4"/>
    </reaction>
</comment>
<dbReference type="AlphaFoldDB" id="A0A1A3TUQ9"/>
<evidence type="ECO:0000256" key="12">
    <source>
        <dbReference type="ARBA" id="ARBA00034617"/>
    </source>
</evidence>
<keyword evidence="10" id="KW-0234">DNA repair</keyword>
<dbReference type="Gene3D" id="3.40.50.300">
    <property type="entry name" value="P-loop containing nucleotide triphosphate hydrolases"/>
    <property type="match status" value="2"/>
</dbReference>
<dbReference type="Pfam" id="PF00580">
    <property type="entry name" value="UvrD-helicase"/>
    <property type="match status" value="1"/>
</dbReference>
<evidence type="ECO:0000256" key="8">
    <source>
        <dbReference type="ARBA" id="ARBA00022840"/>
    </source>
</evidence>
<reference evidence="19" key="1">
    <citation type="submission" date="2016-06" db="EMBL/GenBank/DDBJ databases">
        <authorList>
            <person name="Sutton G."/>
            <person name="Brinkac L."/>
            <person name="Sanka R."/>
            <person name="Adams M."/>
            <person name="Lau E."/>
            <person name="Garcia-Basteiro A."/>
            <person name="Lopez-Varela E."/>
            <person name="Palencia S."/>
        </authorList>
    </citation>
    <scope>NUCLEOTIDE SEQUENCE [LARGE SCALE GENOMIC DNA]</scope>
    <source>
        <strain evidence="19">1274684.2</strain>
    </source>
</reference>
<dbReference type="GO" id="GO:0005829">
    <property type="term" value="C:cytosol"/>
    <property type="evidence" value="ECO:0007669"/>
    <property type="project" value="TreeGrafter"/>
</dbReference>
<dbReference type="InterPro" id="IPR013986">
    <property type="entry name" value="DExx_box_DNA_helicase_dom_sf"/>
</dbReference>
<evidence type="ECO:0000256" key="15">
    <source>
        <dbReference type="PROSITE-ProRule" id="PRU00560"/>
    </source>
</evidence>
<keyword evidence="9" id="KW-0238">DNA-binding</keyword>
<evidence type="ECO:0000256" key="13">
    <source>
        <dbReference type="ARBA" id="ARBA00034808"/>
    </source>
</evidence>
<dbReference type="PANTHER" id="PTHR11070:SF2">
    <property type="entry name" value="ATP-DEPENDENT DNA HELICASE SRS2"/>
    <property type="match status" value="1"/>
</dbReference>
<dbReference type="InterPro" id="IPR014017">
    <property type="entry name" value="DNA_helicase_UvrD-like_C"/>
</dbReference>
<evidence type="ECO:0000256" key="6">
    <source>
        <dbReference type="ARBA" id="ARBA00022806"/>
    </source>
</evidence>
<dbReference type="InterPro" id="IPR011604">
    <property type="entry name" value="PDDEXK-like_dom_sf"/>
</dbReference>
<evidence type="ECO:0000256" key="7">
    <source>
        <dbReference type="ARBA" id="ARBA00022839"/>
    </source>
</evidence>
<keyword evidence="8 15" id="KW-0067">ATP-binding</keyword>
<dbReference type="InterPro" id="IPR000212">
    <property type="entry name" value="DNA_helicase_UvrD/REP"/>
</dbReference>
<evidence type="ECO:0000256" key="1">
    <source>
        <dbReference type="ARBA" id="ARBA00009922"/>
    </source>
</evidence>
<evidence type="ECO:0000256" key="11">
    <source>
        <dbReference type="ARBA" id="ARBA00023235"/>
    </source>
</evidence>
<comment type="caution">
    <text evidence="18">The sequence shown here is derived from an EMBL/GenBank/DDBJ whole genome shotgun (WGS) entry which is preliminary data.</text>
</comment>
<dbReference type="Pfam" id="PF13361">
    <property type="entry name" value="UvrD_C"/>
    <property type="match status" value="2"/>
</dbReference>
<keyword evidence="2" id="KW-0540">Nuclease</keyword>
<dbReference type="EC" id="5.6.2.4" evidence="13"/>
<evidence type="ECO:0000259" key="17">
    <source>
        <dbReference type="PROSITE" id="PS51217"/>
    </source>
</evidence>
<proteinExistence type="inferred from homology"/>
<comment type="caution">
    <text evidence="15">Lacks conserved residue(s) required for the propagation of feature annotation.</text>
</comment>
<dbReference type="InterPro" id="IPR027417">
    <property type="entry name" value="P-loop_NTPase"/>
</dbReference>
<evidence type="ECO:0000256" key="2">
    <source>
        <dbReference type="ARBA" id="ARBA00022722"/>
    </source>
</evidence>
<keyword evidence="5 15" id="KW-0378">Hydrolase</keyword>
<evidence type="ECO:0000256" key="10">
    <source>
        <dbReference type="ARBA" id="ARBA00023204"/>
    </source>
</evidence>
<dbReference type="GO" id="GO:0000725">
    <property type="term" value="P:recombinational repair"/>
    <property type="evidence" value="ECO:0007669"/>
    <property type="project" value="TreeGrafter"/>
</dbReference>
<dbReference type="GO" id="GO:0043138">
    <property type="term" value="F:3'-5' DNA helicase activity"/>
    <property type="evidence" value="ECO:0007669"/>
    <property type="project" value="UniProtKB-EC"/>
</dbReference>
<organism evidence="18 19">
    <name type="scientific">Mycolicibacter sinensis (strain JDM601)</name>
    <name type="common">Mycobacterium sinense</name>
    <dbReference type="NCBI Taxonomy" id="875328"/>
    <lineage>
        <taxon>Bacteria</taxon>
        <taxon>Bacillati</taxon>
        <taxon>Actinomycetota</taxon>
        <taxon>Actinomycetes</taxon>
        <taxon>Mycobacteriales</taxon>
        <taxon>Mycobacteriaceae</taxon>
        <taxon>Mycolicibacter</taxon>
    </lineage>
</organism>
<keyword evidence="7" id="KW-0269">Exonuclease</keyword>
<sequence>MVSQRVAALLAEGEPAESIVAFTFTEKAAAELKERIRHRAEAKLGPAATDQLGRLYVGTIHGYCFRLLQTYMPKYETYTPLDPNQLTNLLYREKNRLRLRCLDPKDKLFKGIKLFQESIDVVENELLGITDLPEGDFRDSSEAYYAMLDGYRFMSFGTQIVEAVRALEDPKIHAAVTADLKHLIVDEYQDVNPAQEQLIKLLVKPLGTADVVVVGDDDQAIYQWRGSSVSNIVTFAERYEGVAKFSLLVNRRSRPGIVQLANGFAQTIPERLAKEMGTFRSESGPAVSIAIGHENEQNEADAIALDIEQLHGQGVRYQDIAILVRGRSAYAKILDALEVSGIPVQPGGRTGLFEQPEAAVFGATFAWLADIDWAAGRFIKREKILIADLLEDYRSAFELTDDDIDKLRAHLIQWHGKSRSEPDFDPSLVGEFYELTALLRISEWDLGDIHQRNRLGTVARFTNVLADYESVTRRSRRDPENLGEQVGGSTGDEWFYRNFALLLVNYANGNYDGFDGEQDLLADGVALGTVHGAKGLEWPVVFLPSLTENRFPSSRAGRPRNWLLPREMFDAARYEGSDAEERRLFYVALTRARDGVSLSSHSRVTTNAVKPSPYITEAQALAASAGLPTGIERRGIESPDLAVTYSELDTYLTCPRSYLLRNEMGFMPPVKAEIGYGNAVHHVMRVIAEHARATGKLPTPKAINDLLNSDFFLPFANKPAHKEMREKARQLIFKYVSEHQDDIMRTWATERPFELYLDGVVVSGRADVIYDEHDGVIDTLAIVDYKTATSGEIHPLQLQVYADAGRREGLTVGAAFIHDMSTMTRHSVDISDDSVKAAERQVVAAAELLKKRDFTPHPEKSKCLSCDVRTVCGAATLK</sequence>
<gene>
    <name evidence="18" type="ORF">A5648_05930</name>
</gene>
<evidence type="ECO:0000313" key="18">
    <source>
        <dbReference type="EMBL" id="OBK86374.1"/>
    </source>
</evidence>
<evidence type="ECO:0000256" key="3">
    <source>
        <dbReference type="ARBA" id="ARBA00022741"/>
    </source>
</evidence>
<keyword evidence="11" id="KW-0413">Isomerase</keyword>
<dbReference type="PROSITE" id="PS51217">
    <property type="entry name" value="UVRD_HELICASE_CTER"/>
    <property type="match status" value="1"/>
</dbReference>